<feature type="compositionally biased region" description="Low complexity" evidence="1">
    <location>
        <begin position="912"/>
        <end position="925"/>
    </location>
</feature>
<name>A0A316VAU0_9BASI</name>
<feature type="compositionally biased region" description="Polar residues" evidence="1">
    <location>
        <begin position="598"/>
        <end position="644"/>
    </location>
</feature>
<feature type="region of interest" description="Disordered" evidence="1">
    <location>
        <begin position="790"/>
        <end position="1078"/>
    </location>
</feature>
<feature type="compositionally biased region" description="Basic and acidic residues" evidence="1">
    <location>
        <begin position="143"/>
        <end position="172"/>
    </location>
</feature>
<feature type="compositionally biased region" description="Polar residues" evidence="1">
    <location>
        <begin position="1305"/>
        <end position="1317"/>
    </location>
</feature>
<feature type="compositionally biased region" description="Basic and acidic residues" evidence="1">
    <location>
        <begin position="340"/>
        <end position="350"/>
    </location>
</feature>
<feature type="compositionally biased region" description="Basic and acidic residues" evidence="1">
    <location>
        <begin position="232"/>
        <end position="255"/>
    </location>
</feature>
<keyword evidence="3" id="KW-1185">Reference proteome</keyword>
<dbReference type="EMBL" id="KZ819604">
    <property type="protein sequence ID" value="PWN34374.1"/>
    <property type="molecule type" value="Genomic_DNA"/>
</dbReference>
<feature type="compositionally biased region" description="Basic and acidic residues" evidence="1">
    <location>
        <begin position="537"/>
        <end position="551"/>
    </location>
</feature>
<feature type="compositionally biased region" description="Basic and acidic residues" evidence="1">
    <location>
        <begin position="973"/>
        <end position="995"/>
    </location>
</feature>
<feature type="compositionally biased region" description="Basic and acidic residues" evidence="1">
    <location>
        <begin position="576"/>
        <end position="597"/>
    </location>
</feature>
<feature type="compositionally biased region" description="Polar residues" evidence="1">
    <location>
        <begin position="296"/>
        <end position="311"/>
    </location>
</feature>
<feature type="compositionally biased region" description="Polar residues" evidence="1">
    <location>
        <begin position="709"/>
        <end position="718"/>
    </location>
</feature>
<dbReference type="OrthoDB" id="6123at2759"/>
<accession>A0A316VAU0</accession>
<feature type="compositionally biased region" description="Polar residues" evidence="1">
    <location>
        <begin position="651"/>
        <end position="666"/>
    </location>
</feature>
<gene>
    <name evidence="2" type="ORF">FA14DRAFT_161787</name>
</gene>
<feature type="region of interest" description="Disordered" evidence="1">
    <location>
        <begin position="1270"/>
        <end position="1323"/>
    </location>
</feature>
<dbReference type="InParanoid" id="A0A316VAU0"/>
<feature type="compositionally biased region" description="Low complexity" evidence="1">
    <location>
        <begin position="478"/>
        <end position="491"/>
    </location>
</feature>
<feature type="compositionally biased region" description="Basic and acidic residues" evidence="1">
    <location>
        <begin position="691"/>
        <end position="707"/>
    </location>
</feature>
<feature type="compositionally biased region" description="Acidic residues" evidence="1">
    <location>
        <begin position="390"/>
        <end position="399"/>
    </location>
</feature>
<organism evidence="2 3">
    <name type="scientific">Meira miltonrushii</name>
    <dbReference type="NCBI Taxonomy" id="1280837"/>
    <lineage>
        <taxon>Eukaryota</taxon>
        <taxon>Fungi</taxon>
        <taxon>Dikarya</taxon>
        <taxon>Basidiomycota</taxon>
        <taxon>Ustilaginomycotina</taxon>
        <taxon>Exobasidiomycetes</taxon>
        <taxon>Exobasidiales</taxon>
        <taxon>Brachybasidiaceae</taxon>
        <taxon>Meira</taxon>
    </lineage>
</organism>
<feature type="region of interest" description="Disordered" evidence="1">
    <location>
        <begin position="513"/>
        <end position="777"/>
    </location>
</feature>
<feature type="compositionally biased region" description="Low complexity" evidence="1">
    <location>
        <begin position="852"/>
        <end position="877"/>
    </location>
</feature>
<feature type="compositionally biased region" description="Polar residues" evidence="1">
    <location>
        <begin position="130"/>
        <end position="142"/>
    </location>
</feature>
<evidence type="ECO:0000313" key="3">
    <source>
        <dbReference type="Proteomes" id="UP000245771"/>
    </source>
</evidence>
<dbReference type="STRING" id="1280837.A0A316VAU0"/>
<proteinExistence type="predicted"/>
<feature type="region of interest" description="Disordered" evidence="1">
    <location>
        <begin position="87"/>
        <end position="278"/>
    </location>
</feature>
<evidence type="ECO:0000313" key="2">
    <source>
        <dbReference type="EMBL" id="PWN34374.1"/>
    </source>
</evidence>
<feature type="compositionally biased region" description="Polar residues" evidence="1">
    <location>
        <begin position="811"/>
        <end position="840"/>
    </location>
</feature>
<feature type="compositionally biased region" description="Basic and acidic residues" evidence="1">
    <location>
        <begin position="198"/>
        <end position="213"/>
    </location>
</feature>
<feature type="region of interest" description="Disordered" evidence="1">
    <location>
        <begin position="291"/>
        <end position="500"/>
    </location>
</feature>
<evidence type="ECO:0000256" key="1">
    <source>
        <dbReference type="SAM" id="MobiDB-lite"/>
    </source>
</evidence>
<dbReference type="GeneID" id="37021075"/>
<feature type="compositionally biased region" description="Low complexity" evidence="1">
    <location>
        <begin position="996"/>
        <end position="1005"/>
    </location>
</feature>
<feature type="compositionally biased region" description="Basic residues" evidence="1">
    <location>
        <begin position="94"/>
        <end position="108"/>
    </location>
</feature>
<feature type="compositionally biased region" description="Polar residues" evidence="1">
    <location>
        <begin position="940"/>
        <end position="961"/>
    </location>
</feature>
<feature type="compositionally biased region" description="Acidic residues" evidence="1">
    <location>
        <begin position="329"/>
        <end position="339"/>
    </location>
</feature>
<dbReference type="Proteomes" id="UP000245771">
    <property type="component" value="Unassembled WGS sequence"/>
</dbReference>
<dbReference type="RefSeq" id="XP_025354676.1">
    <property type="nucleotide sequence ID" value="XM_025499294.1"/>
</dbReference>
<feature type="compositionally biased region" description="Acidic residues" evidence="1">
    <location>
        <begin position="435"/>
        <end position="450"/>
    </location>
</feature>
<protein>
    <submittedName>
        <fullName evidence="2">Uncharacterized protein</fullName>
    </submittedName>
</protein>
<feature type="compositionally biased region" description="Basic and acidic residues" evidence="1">
    <location>
        <begin position="1006"/>
        <end position="1015"/>
    </location>
</feature>
<feature type="compositionally biased region" description="Basic residues" evidence="1">
    <location>
        <begin position="214"/>
        <end position="224"/>
    </location>
</feature>
<feature type="compositionally biased region" description="Polar residues" evidence="1">
    <location>
        <begin position="1068"/>
        <end position="1077"/>
    </location>
</feature>
<feature type="compositionally biased region" description="Polar residues" evidence="1">
    <location>
        <begin position="896"/>
        <end position="911"/>
    </location>
</feature>
<feature type="compositionally biased region" description="Low complexity" evidence="1">
    <location>
        <begin position="525"/>
        <end position="536"/>
    </location>
</feature>
<sequence length="1323" mass="141800">MTSNTTRIASGSSSERDGPECLLRHANEVRRHANLDTLDAYLSQSGYSWIEMMMSHAKDSIENYQQRSPQKSNSATERQAFEHQMAADLLKTPSPKKKRAAALRHKLPSARPQMHTSQSNDPFSDDANKENQTTLPSSTLKNNVKEKNIKDVSDAKDEVKEPQRNTRARGDKSQLVQLPNPFLPRSSAETNVEQSSKPAEEESVAKKAKEPKKQAVKAKTKTKAKPVTENATEAKSKDNKQEILREKEVKADEKAMPAPTAAAVQKEAQATEFVDDSQEVEYSLQVASHEDLAASRNGSHSQRIQPSQSIQKLAEIPEPIIEKETPPPIEDEERSDDEYEIKRPTREKSESPSPRESTPPPLSPTKAQRAAQTVMAREKLEESLLKLASDDEDSEDEVSMSEVLMKGTSGAPKAAKPLNSQAARKELQQPTKAAEDDDAGDESTVEEEAILEQTKVQNAAAPKRTLSSIAHAKKSIAGSSSGVRQQGRSSSMAPSAFTGGAKTSFLSKSIMKVEQDQKSLDDSLELIASSSSSPRSSELKKLDDKKRKSEEAELETVEDAPVSKTAKRNADEEEAELKTTSKSKQTESKPTQEEKQKSTTGSQAQSFRQKIESFSTNKTSNLTTNASSSQTKSSRNFSSMSTHSVGLGATKISSPIFSRSNSQNTIAPEPQSPSHDVAKVKDSVQRSPKAAKSDAKKDQAVPEKVKEPVSTTPLNSPGPSALSLYPKLSELQKKQRQATKSTSPVKAVKQAAAKEKQVEDDLSDSDLGAYDTSTDGDLSLVDLVDNNATMKASATAPRPPGTSLRPMSALPKTTGTAPPSAQKASAFMPSSTANAKTSRPVSRLGKPIEDQSVSSAVSTASSNTAASTATTSSLNNSIHASWGGSISSKLKGILGFSSTSPGKNTTATPHMSASTSTKPSSIKSKQGSGPISIPARKESFISSSQGNTGSRIGTTAQTSTATEKKPASVVRADLAKKKEAEQAEKRVKEKEERAKAAAAVAAAAESAKKRVRDEQAQQAAKNKPASVGPAAGKAISSQSAQRPVDVANQPDAKKRKSNDGVAVPTKMPTITKQASSQALKTKASATSVASSQINKTASMKVAQANPTPNVFSNHNSFQSAQSSQQQQALAAVSQQMQIHKAKNVVQATSQNIQMLSPNSKMKVAATGHIELEEPDSAYSDSEDEETIRKRLQHKPWETREGLASALEAQADIDADLIFGIPQGAVPLDDILPAQSEHARVRRMRPRSSSATWSRDGLKQFEIDRYNERMGIKGPGATLNGNTVGSGISKDDGSGTPNRAGRMSALAQSAIAQGQMSSKKQRHQ</sequence>
<reference evidence="2 3" key="1">
    <citation type="journal article" date="2018" name="Mol. Biol. Evol.">
        <title>Broad Genomic Sampling Reveals a Smut Pathogenic Ancestry of the Fungal Clade Ustilaginomycotina.</title>
        <authorList>
            <person name="Kijpornyongpan T."/>
            <person name="Mondo S.J."/>
            <person name="Barry K."/>
            <person name="Sandor L."/>
            <person name="Lee J."/>
            <person name="Lipzen A."/>
            <person name="Pangilinan J."/>
            <person name="LaButti K."/>
            <person name="Hainaut M."/>
            <person name="Henrissat B."/>
            <person name="Grigoriev I.V."/>
            <person name="Spatafora J.W."/>
            <person name="Aime M.C."/>
        </authorList>
    </citation>
    <scope>NUCLEOTIDE SEQUENCE [LARGE SCALE GENOMIC DNA]</scope>
    <source>
        <strain evidence="2 3">MCA 3882</strain>
    </source>
</reference>